<reference evidence="1" key="1">
    <citation type="submission" date="2019-03" db="EMBL/GenBank/DDBJ databases">
        <authorList>
            <person name="Mank J."/>
            <person name="Almeida P."/>
        </authorList>
    </citation>
    <scope>NUCLEOTIDE SEQUENCE</scope>
    <source>
        <strain evidence="1">78183</strain>
    </source>
</reference>
<evidence type="ECO:0000313" key="1">
    <source>
        <dbReference type="EMBL" id="VFU27290.1"/>
    </source>
</evidence>
<accession>A0A6N2KHQ5</accession>
<proteinExistence type="predicted"/>
<gene>
    <name evidence="1" type="ORF">SVIM_LOCUS80408</name>
</gene>
<dbReference type="AlphaFoldDB" id="A0A6N2KHQ5"/>
<name>A0A6N2KHQ5_SALVM</name>
<protein>
    <submittedName>
        <fullName evidence="1">Uncharacterized protein</fullName>
    </submittedName>
</protein>
<organism evidence="1">
    <name type="scientific">Salix viminalis</name>
    <name type="common">Common osier</name>
    <name type="synonym">Basket willow</name>
    <dbReference type="NCBI Taxonomy" id="40686"/>
    <lineage>
        <taxon>Eukaryota</taxon>
        <taxon>Viridiplantae</taxon>
        <taxon>Streptophyta</taxon>
        <taxon>Embryophyta</taxon>
        <taxon>Tracheophyta</taxon>
        <taxon>Spermatophyta</taxon>
        <taxon>Magnoliopsida</taxon>
        <taxon>eudicotyledons</taxon>
        <taxon>Gunneridae</taxon>
        <taxon>Pentapetalae</taxon>
        <taxon>rosids</taxon>
        <taxon>fabids</taxon>
        <taxon>Malpighiales</taxon>
        <taxon>Salicaceae</taxon>
        <taxon>Saliceae</taxon>
        <taxon>Salix</taxon>
    </lineage>
</organism>
<dbReference type="EMBL" id="CAADRP010000347">
    <property type="protein sequence ID" value="VFU27290.1"/>
    <property type="molecule type" value="Genomic_DNA"/>
</dbReference>
<sequence>MNFFTCVFSPLYVFLLFFKVQ</sequence>